<proteinExistence type="predicted"/>
<sequence length="129" mass="14022">MSHGVYLAACGYSYHGPAGRLGFAPKISPDNFAAAFTVAAGWGSYRQTRRTHQQVSSIDLRYGTLTLRSFSTELPKSCRSVEVSLLRHGSHLRVVDGRLSTDGDQVVVTFDRAVELVAGDELSLVYVTS</sequence>
<dbReference type="Proteomes" id="UP001500618">
    <property type="component" value="Unassembled WGS sequence"/>
</dbReference>
<accession>A0ABP4TNE4</accession>
<dbReference type="EMBL" id="BAAANY010000018">
    <property type="protein sequence ID" value="GAA1691094.1"/>
    <property type="molecule type" value="Genomic_DNA"/>
</dbReference>
<reference evidence="2" key="1">
    <citation type="journal article" date="2019" name="Int. J. Syst. Evol. Microbiol.">
        <title>The Global Catalogue of Microorganisms (GCM) 10K type strain sequencing project: providing services to taxonomists for standard genome sequencing and annotation.</title>
        <authorList>
            <consortium name="The Broad Institute Genomics Platform"/>
            <consortium name="The Broad Institute Genome Sequencing Center for Infectious Disease"/>
            <person name="Wu L."/>
            <person name="Ma J."/>
        </authorList>
    </citation>
    <scope>NUCLEOTIDE SEQUENCE [LARGE SCALE GENOMIC DNA]</scope>
    <source>
        <strain evidence="2">JCM 14718</strain>
    </source>
</reference>
<keyword evidence="2" id="KW-1185">Reference proteome</keyword>
<evidence type="ECO:0000313" key="2">
    <source>
        <dbReference type="Proteomes" id="UP001500618"/>
    </source>
</evidence>
<comment type="caution">
    <text evidence="1">The sequence shown here is derived from an EMBL/GenBank/DDBJ whole genome shotgun (WGS) entry which is preliminary data.</text>
</comment>
<protein>
    <submittedName>
        <fullName evidence="1">Uncharacterized protein</fullName>
    </submittedName>
</protein>
<organism evidence="1 2">
    <name type="scientific">Fodinicola feengrottensis</name>
    <dbReference type="NCBI Taxonomy" id="435914"/>
    <lineage>
        <taxon>Bacteria</taxon>
        <taxon>Bacillati</taxon>
        <taxon>Actinomycetota</taxon>
        <taxon>Actinomycetes</taxon>
        <taxon>Mycobacteriales</taxon>
        <taxon>Fodinicola</taxon>
    </lineage>
</organism>
<evidence type="ECO:0000313" key="1">
    <source>
        <dbReference type="EMBL" id="GAA1691094.1"/>
    </source>
</evidence>
<gene>
    <name evidence="1" type="ORF">GCM10009765_45710</name>
</gene>
<name>A0ABP4TNE4_9ACTN</name>